<dbReference type="EMBL" id="FR824304">
    <property type="protein sequence ID" value="CCA24804.1"/>
    <property type="molecule type" value="Genomic_DNA"/>
</dbReference>
<dbReference type="HOGENOM" id="CLU_2745340_0_0_1"/>
<evidence type="ECO:0000313" key="2">
    <source>
        <dbReference type="EMBL" id="CCA24804.1"/>
    </source>
</evidence>
<accession>F0WTW0</accession>
<organism evidence="2">
    <name type="scientific">Albugo laibachii Nc14</name>
    <dbReference type="NCBI Taxonomy" id="890382"/>
    <lineage>
        <taxon>Eukaryota</taxon>
        <taxon>Sar</taxon>
        <taxon>Stramenopiles</taxon>
        <taxon>Oomycota</taxon>
        <taxon>Peronosporomycetes</taxon>
        <taxon>Albuginales</taxon>
        <taxon>Albuginaceae</taxon>
        <taxon>Albugo</taxon>
    </lineage>
</organism>
<dbReference type="AlphaFoldDB" id="F0WTW0"/>
<reference evidence="2" key="1">
    <citation type="journal article" date="2011" name="PLoS Biol.">
        <title>Gene gain and loss during evolution of obligate parasitism in the white rust pathogen of Arabidopsis thaliana.</title>
        <authorList>
            <person name="Kemen E."/>
            <person name="Gardiner A."/>
            <person name="Schultz-Larsen T."/>
            <person name="Kemen A.C."/>
            <person name="Balmuth A.L."/>
            <person name="Robert-Seilaniantz A."/>
            <person name="Bailey K."/>
            <person name="Holub E."/>
            <person name="Studholme D.J."/>
            <person name="Maclean D."/>
            <person name="Jones J.D."/>
        </authorList>
    </citation>
    <scope>NUCLEOTIDE SEQUENCE</scope>
</reference>
<proteinExistence type="predicted"/>
<reference evidence="2" key="2">
    <citation type="submission" date="2011-02" db="EMBL/GenBank/DDBJ databases">
        <authorList>
            <person name="MacLean D."/>
        </authorList>
    </citation>
    <scope>NUCLEOTIDE SEQUENCE</scope>
</reference>
<evidence type="ECO:0000256" key="1">
    <source>
        <dbReference type="SAM" id="SignalP"/>
    </source>
</evidence>
<feature type="chain" id="PRO_5003263591" evidence="1">
    <location>
        <begin position="17"/>
        <end position="71"/>
    </location>
</feature>
<sequence length="71" mass="8117">MKKLLFKLCNFALTMFDVSVKDSCCVFVADVVKHAKFAQKLSKHEKPFVYSIYPATPYPKESFSLISALCY</sequence>
<protein>
    <submittedName>
        <fullName evidence="2">AlNc14C259G9785 protein</fullName>
    </submittedName>
</protein>
<feature type="signal peptide" evidence="1">
    <location>
        <begin position="1"/>
        <end position="16"/>
    </location>
</feature>
<gene>
    <name evidence="2" type="primary">AlNc14C259G9785</name>
    <name evidence="2" type="ORF">ALNC14_109480</name>
</gene>
<name>F0WTW0_9STRA</name>
<keyword evidence="1" id="KW-0732">Signal</keyword>